<organism evidence="1">
    <name type="scientific">Arundo donax</name>
    <name type="common">Giant reed</name>
    <name type="synonym">Donax arundinaceus</name>
    <dbReference type="NCBI Taxonomy" id="35708"/>
    <lineage>
        <taxon>Eukaryota</taxon>
        <taxon>Viridiplantae</taxon>
        <taxon>Streptophyta</taxon>
        <taxon>Embryophyta</taxon>
        <taxon>Tracheophyta</taxon>
        <taxon>Spermatophyta</taxon>
        <taxon>Magnoliopsida</taxon>
        <taxon>Liliopsida</taxon>
        <taxon>Poales</taxon>
        <taxon>Poaceae</taxon>
        <taxon>PACMAD clade</taxon>
        <taxon>Arundinoideae</taxon>
        <taxon>Arundineae</taxon>
        <taxon>Arundo</taxon>
    </lineage>
</organism>
<reference evidence="1" key="1">
    <citation type="submission" date="2014-09" db="EMBL/GenBank/DDBJ databases">
        <authorList>
            <person name="Magalhaes I.L.F."/>
            <person name="Oliveira U."/>
            <person name="Santos F.R."/>
            <person name="Vidigal T.H.D.A."/>
            <person name="Brescovit A.D."/>
            <person name="Santos A.J."/>
        </authorList>
    </citation>
    <scope>NUCLEOTIDE SEQUENCE</scope>
    <source>
        <tissue evidence="1">Shoot tissue taken approximately 20 cm above the soil surface</tissue>
    </source>
</reference>
<evidence type="ECO:0000313" key="1">
    <source>
        <dbReference type="EMBL" id="JAE34621.1"/>
    </source>
</evidence>
<reference evidence="1" key="2">
    <citation type="journal article" date="2015" name="Data Brief">
        <title>Shoot transcriptome of the giant reed, Arundo donax.</title>
        <authorList>
            <person name="Barrero R.A."/>
            <person name="Guerrero F.D."/>
            <person name="Moolhuijzen P."/>
            <person name="Goolsby J.A."/>
            <person name="Tidwell J."/>
            <person name="Bellgard S.E."/>
            <person name="Bellgard M.I."/>
        </authorList>
    </citation>
    <scope>NUCLEOTIDE SEQUENCE</scope>
    <source>
        <tissue evidence="1">Shoot tissue taken approximately 20 cm above the soil surface</tissue>
    </source>
</reference>
<sequence length="74" mass="8606">MFYLFGDRLPDPSTFVKDISFSYYLRDRQEIHIVIPFLVQVIIISSCDLTRVAYVSLFVPVPALYAVLWSQKFG</sequence>
<dbReference type="AlphaFoldDB" id="A0A0A9HIG2"/>
<accession>A0A0A9HIG2</accession>
<dbReference type="EMBL" id="GBRH01163275">
    <property type="protein sequence ID" value="JAE34621.1"/>
    <property type="molecule type" value="Transcribed_RNA"/>
</dbReference>
<proteinExistence type="predicted"/>
<protein>
    <submittedName>
        <fullName evidence="1">Uncharacterized protein</fullName>
    </submittedName>
</protein>
<name>A0A0A9HIG2_ARUDO</name>